<name>A0AAQ4DCX5_AMBAM</name>
<feature type="domain" description="Palmitoyltransferase DHHC" evidence="8">
    <location>
        <begin position="140"/>
        <end position="266"/>
    </location>
</feature>
<evidence type="ECO:0000259" key="8">
    <source>
        <dbReference type="Pfam" id="PF01529"/>
    </source>
</evidence>
<dbReference type="GO" id="GO:0019706">
    <property type="term" value="F:protein-cysteine S-palmitoyltransferase activity"/>
    <property type="evidence" value="ECO:0007669"/>
    <property type="project" value="UniProtKB-EC"/>
</dbReference>
<evidence type="ECO:0000313" key="9">
    <source>
        <dbReference type="EMBL" id="KAK8760315.1"/>
    </source>
</evidence>
<comment type="caution">
    <text evidence="9">The sequence shown here is derived from an EMBL/GenBank/DDBJ whole genome shotgun (WGS) entry which is preliminary data.</text>
</comment>
<organism evidence="9 10">
    <name type="scientific">Amblyomma americanum</name>
    <name type="common">Lone star tick</name>
    <dbReference type="NCBI Taxonomy" id="6943"/>
    <lineage>
        <taxon>Eukaryota</taxon>
        <taxon>Metazoa</taxon>
        <taxon>Ecdysozoa</taxon>
        <taxon>Arthropoda</taxon>
        <taxon>Chelicerata</taxon>
        <taxon>Arachnida</taxon>
        <taxon>Acari</taxon>
        <taxon>Parasitiformes</taxon>
        <taxon>Ixodida</taxon>
        <taxon>Ixodoidea</taxon>
        <taxon>Ixodidae</taxon>
        <taxon>Amblyomminae</taxon>
        <taxon>Amblyomma</taxon>
    </lineage>
</organism>
<evidence type="ECO:0000256" key="6">
    <source>
        <dbReference type="ARBA" id="ARBA00023315"/>
    </source>
</evidence>
<evidence type="ECO:0000256" key="7">
    <source>
        <dbReference type="RuleBase" id="RU079119"/>
    </source>
</evidence>
<accession>A0AAQ4DCX5</accession>
<feature type="transmembrane region" description="Helical" evidence="7">
    <location>
        <begin position="28"/>
        <end position="47"/>
    </location>
</feature>
<protein>
    <recommendedName>
        <fullName evidence="7">Palmitoyltransferase</fullName>
        <ecNumber evidence="7">2.3.1.225</ecNumber>
    </recommendedName>
</protein>
<evidence type="ECO:0000256" key="5">
    <source>
        <dbReference type="ARBA" id="ARBA00023136"/>
    </source>
</evidence>
<keyword evidence="10" id="KW-1185">Reference proteome</keyword>
<sequence length="355" mass="39472">MQPSSDRPAALAEHGASGSSGFLTRWRLLLRWLPLVLVAGGFSWAYYAYVLVFCRLLVLHDSVVKGAAFGIGFHLLLVFCLWCYAQTTVRAPPAVPSTYSLSEGEQVALACCRSERTRRGLLDMLAAERGVLTAGADGCARYCEACRLMKPDRCHHCSTCARYEPQRCVPKMDHHCPWFNNCVCFSNYKFFLLTLFYVVLLSIFTVATTGVQLAEWWDSVDHINPFRFHFGFLVFTGSALILVLGSFLGTHLPMVLRNETTLECMRRPAFADPHDSFDVGRYENFVQVFGPKVSLWALPLFTSLGDGVRFPTKLHPLQEARDSEPPFVATNYSVATYSTGSASMPPGAAVLEVVP</sequence>
<evidence type="ECO:0000313" key="10">
    <source>
        <dbReference type="Proteomes" id="UP001321473"/>
    </source>
</evidence>
<keyword evidence="6 7" id="KW-0012">Acyltransferase</keyword>
<evidence type="ECO:0000256" key="3">
    <source>
        <dbReference type="ARBA" id="ARBA00022692"/>
    </source>
</evidence>
<dbReference type="EMBL" id="JARKHS020032264">
    <property type="protein sequence ID" value="KAK8760315.1"/>
    <property type="molecule type" value="Genomic_DNA"/>
</dbReference>
<feature type="transmembrane region" description="Helical" evidence="7">
    <location>
        <begin position="190"/>
        <end position="214"/>
    </location>
</feature>
<evidence type="ECO:0000256" key="2">
    <source>
        <dbReference type="ARBA" id="ARBA00022679"/>
    </source>
</evidence>
<feature type="transmembrane region" description="Helical" evidence="7">
    <location>
        <begin position="226"/>
        <end position="248"/>
    </location>
</feature>
<reference evidence="9 10" key="1">
    <citation type="journal article" date="2023" name="Arcadia Sci">
        <title>De novo assembly of a long-read Amblyomma americanum tick genome.</title>
        <authorList>
            <person name="Chou S."/>
            <person name="Poskanzer K.E."/>
            <person name="Rollins M."/>
            <person name="Thuy-Boun P.S."/>
        </authorList>
    </citation>
    <scope>NUCLEOTIDE SEQUENCE [LARGE SCALE GENOMIC DNA]</scope>
    <source>
        <strain evidence="9">F_SG_1</strain>
        <tissue evidence="9">Salivary glands</tissue>
    </source>
</reference>
<dbReference type="InterPro" id="IPR001594">
    <property type="entry name" value="Palmitoyltrfase_DHHC"/>
</dbReference>
<comment type="catalytic activity">
    <reaction evidence="7">
        <text>L-cysteinyl-[protein] + hexadecanoyl-CoA = S-hexadecanoyl-L-cysteinyl-[protein] + CoA</text>
        <dbReference type="Rhea" id="RHEA:36683"/>
        <dbReference type="Rhea" id="RHEA-COMP:10131"/>
        <dbReference type="Rhea" id="RHEA-COMP:11032"/>
        <dbReference type="ChEBI" id="CHEBI:29950"/>
        <dbReference type="ChEBI" id="CHEBI:57287"/>
        <dbReference type="ChEBI" id="CHEBI:57379"/>
        <dbReference type="ChEBI" id="CHEBI:74151"/>
        <dbReference type="EC" id="2.3.1.225"/>
    </reaction>
</comment>
<comment type="subcellular location">
    <subcellularLocation>
        <location evidence="1">Membrane</location>
        <topology evidence="1">Multi-pass membrane protein</topology>
    </subcellularLocation>
</comment>
<dbReference type="AlphaFoldDB" id="A0AAQ4DCX5"/>
<proteinExistence type="inferred from homology"/>
<keyword evidence="2 7" id="KW-0808">Transferase</keyword>
<keyword evidence="3 7" id="KW-0812">Transmembrane</keyword>
<evidence type="ECO:0000256" key="1">
    <source>
        <dbReference type="ARBA" id="ARBA00004141"/>
    </source>
</evidence>
<dbReference type="InterPro" id="IPR039859">
    <property type="entry name" value="PFA4/ZDH16/20/ERF2-like"/>
</dbReference>
<feature type="transmembrane region" description="Helical" evidence="7">
    <location>
        <begin position="67"/>
        <end position="85"/>
    </location>
</feature>
<gene>
    <name evidence="9" type="ORF">V5799_028417</name>
</gene>
<dbReference type="Pfam" id="PF01529">
    <property type="entry name" value="DHHC"/>
    <property type="match status" value="1"/>
</dbReference>
<comment type="similarity">
    <text evidence="7">Belongs to the DHHC palmitoyltransferase family.</text>
</comment>
<dbReference type="Proteomes" id="UP001321473">
    <property type="component" value="Unassembled WGS sequence"/>
</dbReference>
<dbReference type="EC" id="2.3.1.225" evidence="7"/>
<keyword evidence="5 7" id="KW-0472">Membrane</keyword>
<dbReference type="PROSITE" id="PS50216">
    <property type="entry name" value="DHHC"/>
    <property type="match status" value="1"/>
</dbReference>
<evidence type="ECO:0000256" key="4">
    <source>
        <dbReference type="ARBA" id="ARBA00022989"/>
    </source>
</evidence>
<dbReference type="GO" id="GO:0016020">
    <property type="term" value="C:membrane"/>
    <property type="evidence" value="ECO:0007669"/>
    <property type="project" value="UniProtKB-SubCell"/>
</dbReference>
<dbReference type="PANTHER" id="PTHR12246">
    <property type="entry name" value="PALMITOYLTRANSFERASE ZDHHC16"/>
    <property type="match status" value="1"/>
</dbReference>
<keyword evidence="4 7" id="KW-1133">Transmembrane helix</keyword>
<comment type="domain">
    <text evidence="7">The DHHC domain is required for palmitoyltransferase activity.</text>
</comment>